<dbReference type="Proteomes" id="UP000660339">
    <property type="component" value="Unassembled WGS sequence"/>
</dbReference>
<feature type="region of interest" description="Disordered" evidence="1">
    <location>
        <begin position="41"/>
        <end position="67"/>
    </location>
</feature>
<evidence type="ECO:0000256" key="1">
    <source>
        <dbReference type="SAM" id="MobiDB-lite"/>
    </source>
</evidence>
<sequence>MPFSYWRSWLAARSDGQPVCRAECALPENPLALGGVLAGQTDEQESHVHASRHKHQGDGSKRLGGAGYRDRLAAARTAGVCHDDLRQ</sequence>
<dbReference type="EMBL" id="BONJ01000028">
    <property type="protein sequence ID" value="GIG16657.1"/>
    <property type="molecule type" value="Genomic_DNA"/>
</dbReference>
<evidence type="ECO:0000313" key="2">
    <source>
        <dbReference type="EMBL" id="GIG16657.1"/>
    </source>
</evidence>
<organism evidence="2 3">
    <name type="scientific">Catellatospora methionotrophica</name>
    <dbReference type="NCBI Taxonomy" id="121620"/>
    <lineage>
        <taxon>Bacteria</taxon>
        <taxon>Bacillati</taxon>
        <taxon>Actinomycetota</taxon>
        <taxon>Actinomycetes</taxon>
        <taxon>Micromonosporales</taxon>
        <taxon>Micromonosporaceae</taxon>
        <taxon>Catellatospora</taxon>
    </lineage>
</organism>
<reference evidence="2" key="1">
    <citation type="submission" date="2021-01" db="EMBL/GenBank/DDBJ databases">
        <title>Whole genome shotgun sequence of Catellatospora methionotrophica NBRC 14553.</title>
        <authorList>
            <person name="Komaki H."/>
            <person name="Tamura T."/>
        </authorList>
    </citation>
    <scope>NUCLEOTIDE SEQUENCE</scope>
    <source>
        <strain evidence="2">NBRC 14553</strain>
    </source>
</reference>
<comment type="caution">
    <text evidence="2">The sequence shown here is derived from an EMBL/GenBank/DDBJ whole genome shotgun (WGS) entry which is preliminary data.</text>
</comment>
<gene>
    <name evidence="2" type="ORF">Cme02nite_49890</name>
</gene>
<dbReference type="AlphaFoldDB" id="A0A8J3LCN2"/>
<accession>A0A8J3LCN2</accession>
<name>A0A8J3LCN2_9ACTN</name>
<evidence type="ECO:0000313" key="3">
    <source>
        <dbReference type="Proteomes" id="UP000660339"/>
    </source>
</evidence>
<proteinExistence type="predicted"/>
<keyword evidence="3" id="KW-1185">Reference proteome</keyword>
<protein>
    <submittedName>
        <fullName evidence="2">Uncharacterized protein</fullName>
    </submittedName>
</protein>